<evidence type="ECO:0000256" key="1">
    <source>
        <dbReference type="ARBA" id="ARBA00004141"/>
    </source>
</evidence>
<dbReference type="PANTHER" id="PTHR12290">
    <property type="entry name" value="CORNICHON-RELATED"/>
    <property type="match status" value="1"/>
</dbReference>
<gene>
    <name evidence="8" type="ORF">VNO80_08829</name>
</gene>
<feature type="transmembrane region" description="Helical" evidence="7">
    <location>
        <begin position="161"/>
        <end position="180"/>
    </location>
</feature>
<dbReference type="AlphaFoldDB" id="A0AAN9R8Y6"/>
<evidence type="ECO:0000256" key="6">
    <source>
        <dbReference type="SAM" id="MobiDB-lite"/>
    </source>
</evidence>
<evidence type="ECO:0000256" key="3">
    <source>
        <dbReference type="ARBA" id="ARBA00022692"/>
    </source>
</evidence>
<organism evidence="8 9">
    <name type="scientific">Phaseolus coccineus</name>
    <name type="common">Scarlet runner bean</name>
    <name type="synonym">Phaseolus multiflorus</name>
    <dbReference type="NCBI Taxonomy" id="3886"/>
    <lineage>
        <taxon>Eukaryota</taxon>
        <taxon>Viridiplantae</taxon>
        <taxon>Streptophyta</taxon>
        <taxon>Embryophyta</taxon>
        <taxon>Tracheophyta</taxon>
        <taxon>Spermatophyta</taxon>
        <taxon>Magnoliopsida</taxon>
        <taxon>eudicotyledons</taxon>
        <taxon>Gunneridae</taxon>
        <taxon>Pentapetalae</taxon>
        <taxon>rosids</taxon>
        <taxon>fabids</taxon>
        <taxon>Fabales</taxon>
        <taxon>Fabaceae</taxon>
        <taxon>Papilionoideae</taxon>
        <taxon>50 kb inversion clade</taxon>
        <taxon>NPAAA clade</taxon>
        <taxon>indigoferoid/millettioid clade</taxon>
        <taxon>Phaseoleae</taxon>
        <taxon>Phaseolus</taxon>
    </lineage>
</organism>
<evidence type="ECO:0000256" key="2">
    <source>
        <dbReference type="ARBA" id="ARBA00010095"/>
    </source>
</evidence>
<comment type="similarity">
    <text evidence="2">Belongs to the cornichon family.</text>
</comment>
<feature type="region of interest" description="Disordered" evidence="6">
    <location>
        <begin position="1"/>
        <end position="23"/>
    </location>
</feature>
<evidence type="ECO:0000313" key="9">
    <source>
        <dbReference type="Proteomes" id="UP001374584"/>
    </source>
</evidence>
<dbReference type="Pfam" id="PF03311">
    <property type="entry name" value="Cornichon"/>
    <property type="match status" value="1"/>
</dbReference>
<dbReference type="SMART" id="SM01398">
    <property type="entry name" value="Cornichon"/>
    <property type="match status" value="1"/>
</dbReference>
<dbReference type="GO" id="GO:0016020">
    <property type="term" value="C:membrane"/>
    <property type="evidence" value="ECO:0007669"/>
    <property type="project" value="UniProtKB-SubCell"/>
</dbReference>
<dbReference type="EMBL" id="JAYMYR010000004">
    <property type="protein sequence ID" value="KAK7366830.1"/>
    <property type="molecule type" value="Genomic_DNA"/>
</dbReference>
<sequence>MPLASSHSHLKAFTSSQGRPRRANCARTRKRLRLTYAPSLKGKKEEETMTDLFAWLISFFLLIILLILVTYQLMCLADLEFDYINPYDLSARINKVVLPEFATQAVQCFFYLVTRHWIMALLCAPYLFHNIRLYRQRRHLIDVTEIFTLLPWEKKQRLAKFFYLVFTLFLSVFWMIYTSLDKQL</sequence>
<protein>
    <submittedName>
        <fullName evidence="8">Uncharacterized protein</fullName>
    </submittedName>
</protein>
<keyword evidence="4 7" id="KW-1133">Transmembrane helix</keyword>
<keyword evidence="5 7" id="KW-0472">Membrane</keyword>
<reference evidence="8 9" key="1">
    <citation type="submission" date="2024-01" db="EMBL/GenBank/DDBJ databases">
        <title>The genomes of 5 underutilized Papilionoideae crops provide insights into root nodulation and disease resistanc.</title>
        <authorList>
            <person name="Jiang F."/>
        </authorList>
    </citation>
    <scope>NUCLEOTIDE SEQUENCE [LARGE SCALE GENOMIC DNA]</scope>
    <source>
        <strain evidence="8">JINMINGXINNONG_FW02</strain>
        <tissue evidence="8">Leaves</tissue>
    </source>
</reference>
<dbReference type="Proteomes" id="UP001374584">
    <property type="component" value="Unassembled WGS sequence"/>
</dbReference>
<name>A0AAN9R8Y6_PHACN</name>
<evidence type="ECO:0000256" key="4">
    <source>
        <dbReference type="ARBA" id="ARBA00022989"/>
    </source>
</evidence>
<feature type="transmembrane region" description="Helical" evidence="7">
    <location>
        <begin position="52"/>
        <end position="74"/>
    </location>
</feature>
<evidence type="ECO:0000256" key="7">
    <source>
        <dbReference type="SAM" id="Phobius"/>
    </source>
</evidence>
<comment type="subcellular location">
    <subcellularLocation>
        <location evidence="1">Membrane</location>
        <topology evidence="1">Multi-pass membrane protein</topology>
    </subcellularLocation>
</comment>
<comment type="caution">
    <text evidence="8">The sequence shown here is derived from an EMBL/GenBank/DDBJ whole genome shotgun (WGS) entry which is preliminary data.</text>
</comment>
<accession>A0AAN9R8Y6</accession>
<keyword evidence="3 7" id="KW-0812">Transmembrane</keyword>
<proteinExistence type="inferred from homology"/>
<dbReference type="InterPro" id="IPR003377">
    <property type="entry name" value="Cornichon"/>
</dbReference>
<evidence type="ECO:0000313" key="8">
    <source>
        <dbReference type="EMBL" id="KAK7366830.1"/>
    </source>
</evidence>
<dbReference type="GO" id="GO:0016192">
    <property type="term" value="P:vesicle-mediated transport"/>
    <property type="evidence" value="ECO:0007669"/>
    <property type="project" value="InterPro"/>
</dbReference>
<keyword evidence="9" id="KW-1185">Reference proteome</keyword>
<evidence type="ECO:0000256" key="5">
    <source>
        <dbReference type="ARBA" id="ARBA00023136"/>
    </source>
</evidence>
<feature type="transmembrane region" description="Helical" evidence="7">
    <location>
        <begin position="109"/>
        <end position="128"/>
    </location>
</feature>